<evidence type="ECO:0000313" key="2">
    <source>
        <dbReference type="Proteomes" id="UP000516373"/>
    </source>
</evidence>
<dbReference type="Proteomes" id="UP000516373">
    <property type="component" value="Chromosome"/>
</dbReference>
<dbReference type="KEGG" id="stui:GCM10017668_35330"/>
<organism evidence="1 2">
    <name type="scientific">Streptomyces tuirus</name>
    <dbReference type="NCBI Taxonomy" id="68278"/>
    <lineage>
        <taxon>Bacteria</taxon>
        <taxon>Bacillati</taxon>
        <taxon>Actinomycetota</taxon>
        <taxon>Actinomycetes</taxon>
        <taxon>Kitasatosporales</taxon>
        <taxon>Streptomycetaceae</taxon>
        <taxon>Streptomyces</taxon>
    </lineage>
</organism>
<dbReference type="Gene3D" id="3.40.50.1820">
    <property type="entry name" value="alpha/beta hydrolase"/>
    <property type="match status" value="1"/>
</dbReference>
<evidence type="ECO:0000313" key="1">
    <source>
        <dbReference type="EMBL" id="BCL21690.1"/>
    </source>
</evidence>
<dbReference type="AlphaFoldDB" id="A0A7G1NJ62"/>
<sequence length="62" mass="6695">MPPELMASWHEQTTGGVTRHVLPGDHFFLHGERTALLATVSAASAVVGRLTDPMNPTGRKDQ</sequence>
<dbReference type="EMBL" id="AP023439">
    <property type="protein sequence ID" value="BCL21690.1"/>
    <property type="molecule type" value="Genomic_DNA"/>
</dbReference>
<dbReference type="SUPFAM" id="SSF53474">
    <property type="entry name" value="alpha/beta-Hydrolases"/>
    <property type="match status" value="1"/>
</dbReference>
<name>A0A7G1NJ62_9ACTN</name>
<dbReference type="InterPro" id="IPR029058">
    <property type="entry name" value="AB_hydrolase_fold"/>
</dbReference>
<reference evidence="1 2" key="1">
    <citation type="journal article" date="2014" name="Int. J. Syst. Evol. Microbiol.">
        <title>Complete genome sequence of Corynebacterium casei LMG S-19264T (=DSM 44701T), isolated from a smear-ripened cheese.</title>
        <authorList>
            <consortium name="US DOE Joint Genome Institute (JGI-PGF)"/>
            <person name="Walter F."/>
            <person name="Albersmeier A."/>
            <person name="Kalinowski J."/>
            <person name="Ruckert C."/>
        </authorList>
    </citation>
    <scope>NUCLEOTIDE SEQUENCE [LARGE SCALE GENOMIC DNA]</scope>
    <source>
        <strain evidence="1 2">JCM 4255</strain>
    </source>
</reference>
<accession>A0A7G1NJ62</accession>
<protein>
    <recommendedName>
        <fullName evidence="3">Thioesterase domain-containing protein</fullName>
    </recommendedName>
</protein>
<proteinExistence type="predicted"/>
<gene>
    <name evidence="1" type="ORF">GCM10017668_35330</name>
</gene>
<evidence type="ECO:0008006" key="3">
    <source>
        <dbReference type="Google" id="ProtNLM"/>
    </source>
</evidence>